<sequence>MEVYQDPVLREDRQMLLFAHLSQLLNLFTGFGGFIVPLIIWLTQKDKIEHMDAQGKQILNFQLTMLIAAIVAVPLMLILIGFVILALVGLLTLIFPIINAIKANNGEPTHYPLSIEFFK</sequence>
<dbReference type="InterPro" id="IPR019109">
    <property type="entry name" value="MamF_MmsF"/>
</dbReference>
<keyword evidence="3 5" id="KW-1133">Transmembrane helix</keyword>
<keyword evidence="2 5" id="KW-0812">Transmembrane</keyword>
<dbReference type="Pfam" id="PF09685">
    <property type="entry name" value="MamF_MmsF"/>
    <property type="match status" value="1"/>
</dbReference>
<dbReference type="AlphaFoldDB" id="A0A6B3R7H4"/>
<dbReference type="EMBL" id="JAAIKD010000002">
    <property type="protein sequence ID" value="NEV93464.1"/>
    <property type="molecule type" value="Genomic_DNA"/>
</dbReference>
<keyword evidence="7" id="KW-1185">Reference proteome</keyword>
<evidence type="ECO:0000256" key="2">
    <source>
        <dbReference type="ARBA" id="ARBA00022692"/>
    </source>
</evidence>
<comment type="caution">
    <text evidence="6">The sequence shown here is derived from an EMBL/GenBank/DDBJ whole genome shotgun (WGS) entry which is preliminary data.</text>
</comment>
<evidence type="ECO:0000313" key="7">
    <source>
        <dbReference type="Proteomes" id="UP000478505"/>
    </source>
</evidence>
<protein>
    <submittedName>
        <fullName evidence="6">DUF4870 domain-containing protein</fullName>
    </submittedName>
</protein>
<keyword evidence="4 5" id="KW-0472">Membrane</keyword>
<evidence type="ECO:0000256" key="1">
    <source>
        <dbReference type="ARBA" id="ARBA00004141"/>
    </source>
</evidence>
<feature type="transmembrane region" description="Helical" evidence="5">
    <location>
        <begin position="63"/>
        <end position="95"/>
    </location>
</feature>
<evidence type="ECO:0000256" key="4">
    <source>
        <dbReference type="ARBA" id="ARBA00023136"/>
    </source>
</evidence>
<dbReference type="Proteomes" id="UP000478505">
    <property type="component" value="Unassembled WGS sequence"/>
</dbReference>
<dbReference type="RefSeq" id="WP_164004176.1">
    <property type="nucleotide sequence ID" value="NZ_JAAIKD010000002.1"/>
</dbReference>
<evidence type="ECO:0000256" key="3">
    <source>
        <dbReference type="ARBA" id="ARBA00022989"/>
    </source>
</evidence>
<gene>
    <name evidence="6" type="ORF">G3567_04775</name>
</gene>
<organism evidence="6 7">
    <name type="scientific">Psychroflexus aurantiacus</name>
    <dbReference type="NCBI Taxonomy" id="2709310"/>
    <lineage>
        <taxon>Bacteria</taxon>
        <taxon>Pseudomonadati</taxon>
        <taxon>Bacteroidota</taxon>
        <taxon>Flavobacteriia</taxon>
        <taxon>Flavobacteriales</taxon>
        <taxon>Flavobacteriaceae</taxon>
        <taxon>Psychroflexus</taxon>
    </lineage>
</organism>
<comment type="subcellular location">
    <subcellularLocation>
        <location evidence="1">Membrane</location>
        <topology evidence="1">Multi-pass membrane protein</topology>
    </subcellularLocation>
</comment>
<feature type="transmembrane region" description="Helical" evidence="5">
    <location>
        <begin position="20"/>
        <end position="42"/>
    </location>
</feature>
<evidence type="ECO:0000313" key="6">
    <source>
        <dbReference type="EMBL" id="NEV93464.1"/>
    </source>
</evidence>
<proteinExistence type="predicted"/>
<evidence type="ECO:0000256" key="5">
    <source>
        <dbReference type="SAM" id="Phobius"/>
    </source>
</evidence>
<name>A0A6B3R7H4_9FLAO</name>
<reference evidence="6 7" key="1">
    <citation type="submission" date="2020-02" db="EMBL/GenBank/DDBJ databases">
        <title>Flavobacteriaceae Psychroflexus bacterium YR1-1, complete genome.</title>
        <authorList>
            <person name="Li Y."/>
            <person name="Wu S."/>
        </authorList>
    </citation>
    <scope>NUCLEOTIDE SEQUENCE [LARGE SCALE GENOMIC DNA]</scope>
    <source>
        <strain evidence="6 7">YR1-1</strain>
    </source>
</reference>
<accession>A0A6B3R7H4</accession>